<dbReference type="InterPro" id="IPR013762">
    <property type="entry name" value="Integrase-like_cat_sf"/>
</dbReference>
<sequence length="114" mass="12217">MFPSTSATPRSPSRIRDQLRDAQAAIGTKVTPHDFRRTVATQVANSTTIANATALLGHADEGTTVRHYVKRTHVAPDLRTVIDQLVTQAATLGIRKGKRSEKGVRGTTKGPTSA</sequence>
<comment type="caution">
    <text evidence="4">The sequence shown here is derived from an EMBL/GenBank/DDBJ whole genome shotgun (WGS) entry which is preliminary data.</text>
</comment>
<dbReference type="InterPro" id="IPR011010">
    <property type="entry name" value="DNA_brk_join_enz"/>
</dbReference>
<dbReference type="EMBL" id="BAAAPM010000005">
    <property type="protein sequence ID" value="GAA1729134.1"/>
    <property type="molecule type" value="Genomic_DNA"/>
</dbReference>
<dbReference type="Gene3D" id="1.10.443.10">
    <property type="entry name" value="Intergrase catalytic core"/>
    <property type="match status" value="1"/>
</dbReference>
<evidence type="ECO:0000256" key="1">
    <source>
        <dbReference type="ARBA" id="ARBA00023172"/>
    </source>
</evidence>
<gene>
    <name evidence="4" type="ORF">GCM10009809_25840</name>
</gene>
<name>A0ABP4VJK6_9MICO</name>
<dbReference type="Proteomes" id="UP001501138">
    <property type="component" value="Unassembled WGS sequence"/>
</dbReference>
<organism evidence="4 5">
    <name type="scientific">Isoptericola hypogeus</name>
    <dbReference type="NCBI Taxonomy" id="300179"/>
    <lineage>
        <taxon>Bacteria</taxon>
        <taxon>Bacillati</taxon>
        <taxon>Actinomycetota</taxon>
        <taxon>Actinomycetes</taxon>
        <taxon>Micrococcales</taxon>
        <taxon>Promicromonosporaceae</taxon>
        <taxon>Isoptericola</taxon>
    </lineage>
</organism>
<evidence type="ECO:0000313" key="5">
    <source>
        <dbReference type="Proteomes" id="UP001501138"/>
    </source>
</evidence>
<dbReference type="SUPFAM" id="SSF56349">
    <property type="entry name" value="DNA breaking-rejoining enzymes"/>
    <property type="match status" value="1"/>
</dbReference>
<keyword evidence="5" id="KW-1185">Reference proteome</keyword>
<reference evidence="5" key="1">
    <citation type="journal article" date="2019" name="Int. J. Syst. Evol. Microbiol.">
        <title>The Global Catalogue of Microorganisms (GCM) 10K type strain sequencing project: providing services to taxonomists for standard genome sequencing and annotation.</title>
        <authorList>
            <consortium name="The Broad Institute Genomics Platform"/>
            <consortium name="The Broad Institute Genome Sequencing Center for Infectious Disease"/>
            <person name="Wu L."/>
            <person name="Ma J."/>
        </authorList>
    </citation>
    <scope>NUCLEOTIDE SEQUENCE [LARGE SCALE GENOMIC DNA]</scope>
    <source>
        <strain evidence="5">JCM 15589</strain>
    </source>
</reference>
<protein>
    <recommendedName>
        <fullName evidence="3">Tyr recombinase domain-containing protein</fullName>
    </recommendedName>
</protein>
<feature type="domain" description="Tyr recombinase" evidence="3">
    <location>
        <begin position="2"/>
        <end position="71"/>
    </location>
</feature>
<evidence type="ECO:0000313" key="4">
    <source>
        <dbReference type="EMBL" id="GAA1729134.1"/>
    </source>
</evidence>
<feature type="region of interest" description="Disordered" evidence="2">
    <location>
        <begin position="95"/>
        <end position="114"/>
    </location>
</feature>
<dbReference type="InterPro" id="IPR002104">
    <property type="entry name" value="Integrase_catalytic"/>
</dbReference>
<dbReference type="Pfam" id="PF00589">
    <property type="entry name" value="Phage_integrase"/>
    <property type="match status" value="1"/>
</dbReference>
<evidence type="ECO:0000259" key="3">
    <source>
        <dbReference type="Pfam" id="PF00589"/>
    </source>
</evidence>
<accession>A0ABP4VJK6</accession>
<evidence type="ECO:0000256" key="2">
    <source>
        <dbReference type="SAM" id="MobiDB-lite"/>
    </source>
</evidence>
<keyword evidence="1" id="KW-0233">DNA recombination</keyword>
<proteinExistence type="predicted"/>